<accession>A0AAV6X4L8</accession>
<reference evidence="2" key="1">
    <citation type="submission" date="2019-10" db="EMBL/GenBank/DDBJ databases">
        <authorList>
            <person name="Zhang R."/>
            <person name="Pan Y."/>
            <person name="Wang J."/>
            <person name="Ma R."/>
            <person name="Yu S."/>
        </authorList>
    </citation>
    <scope>NUCLEOTIDE SEQUENCE</scope>
    <source>
        <strain evidence="2">LA-IB0</strain>
        <tissue evidence="2">Leaf</tissue>
    </source>
</reference>
<dbReference type="AlphaFoldDB" id="A0AAV6X4L8"/>
<sequence length="374" mass="43657">MEGKALQWHQVYAKARKSQELPRWEEYVKALRHHFDSFLFKDPMSELMSLMQTATVKEYLDKLDELLNNADLNEAYAISYFLAELKNEIIKEDNNNSLSRRMLCSGKLNGQNYAMWHRKIQFLLHKERTLDHLTNLMPMPENRDTTQSRRDMDAYNKWLDQNKSACFTMLSYMHDNQICEFEKCPTAKELWEVLQHGSDLLGQQEMPRRREENLATMARNALREGGDQAGNNTTIGEGNDQATMETPGTTQQLTEVLVGALQGRQSGGRSTIIERFRKMNPPPFKGTSDSQGIQDWISRLEKIFDAVECPETERVTCAAFIMEDEADRWGKLEQERFIVSHELITWEKFVDCLYERYFPQSIRDQKAVEFLELV</sequence>
<evidence type="ECO:0000313" key="3">
    <source>
        <dbReference type="Proteomes" id="UP000826271"/>
    </source>
</evidence>
<comment type="caution">
    <text evidence="2">The sequence shown here is derived from an EMBL/GenBank/DDBJ whole genome shotgun (WGS) entry which is preliminary data.</text>
</comment>
<dbReference type="EMBL" id="WHWC01000008">
    <property type="protein sequence ID" value="KAG8377398.1"/>
    <property type="molecule type" value="Genomic_DNA"/>
</dbReference>
<name>A0AAV6X4L8_9LAMI</name>
<proteinExistence type="predicted"/>
<keyword evidence="3" id="KW-1185">Reference proteome</keyword>
<evidence type="ECO:0000313" key="2">
    <source>
        <dbReference type="EMBL" id="KAG8377398.1"/>
    </source>
</evidence>
<protein>
    <recommendedName>
        <fullName evidence="1">Retrotransposon gag domain-containing protein</fullName>
    </recommendedName>
</protein>
<gene>
    <name evidence="2" type="ORF">BUALT_Bualt08G0028900</name>
</gene>
<dbReference type="InterPro" id="IPR005162">
    <property type="entry name" value="Retrotrans_gag_dom"/>
</dbReference>
<feature type="domain" description="Retrotransposon gag" evidence="1">
    <location>
        <begin position="2"/>
        <end position="85"/>
    </location>
</feature>
<dbReference type="Proteomes" id="UP000826271">
    <property type="component" value="Unassembled WGS sequence"/>
</dbReference>
<evidence type="ECO:0000259" key="1">
    <source>
        <dbReference type="Pfam" id="PF03732"/>
    </source>
</evidence>
<organism evidence="2 3">
    <name type="scientific">Buddleja alternifolia</name>
    <dbReference type="NCBI Taxonomy" id="168488"/>
    <lineage>
        <taxon>Eukaryota</taxon>
        <taxon>Viridiplantae</taxon>
        <taxon>Streptophyta</taxon>
        <taxon>Embryophyta</taxon>
        <taxon>Tracheophyta</taxon>
        <taxon>Spermatophyta</taxon>
        <taxon>Magnoliopsida</taxon>
        <taxon>eudicotyledons</taxon>
        <taxon>Gunneridae</taxon>
        <taxon>Pentapetalae</taxon>
        <taxon>asterids</taxon>
        <taxon>lamiids</taxon>
        <taxon>Lamiales</taxon>
        <taxon>Scrophulariaceae</taxon>
        <taxon>Buddlejeae</taxon>
        <taxon>Buddleja</taxon>
    </lineage>
</organism>
<dbReference type="Pfam" id="PF03732">
    <property type="entry name" value="Retrotrans_gag"/>
    <property type="match status" value="1"/>
</dbReference>